<keyword evidence="2" id="KW-1185">Reference proteome</keyword>
<sequence length="413" mass="46992">MAPTGGIWALYITNFFKQAARKTSKLTQVHISGLRTSALFLNPNKYFHQKATTFQLQKQPFTVGLGDHGTTRRLLDTVSSYTVKCNGSRYPYSKTADAILKTTGRTPFTCILRSDLTAGIFPQTGVSYGIGVGCYGSARFFSHTPTPLAQVIQKVSGAFRTFELSRKRAPDCVKIQSVDRKIDCSYYSENLALGQCYRHHETHSLGSYIDFNIKPTLICFFRLDEDVLSMNDSEQYSTHLNTVGLLEEMSNDFSRITKDLSTIMNDIKSLSSLGNLPITWENFSTIRVHFPGHDSDYVERLCNDLGIQRGVVHQKKDRKKVDDENISLVFPYAPNSVTNNSSTYDLWPHSRDESVRSHRFDESCVLDHTENKFENSEGTLDSQNSRGKDYSSNYEYTEEINRFLKQCEHLNRF</sequence>
<proteinExistence type="predicted"/>
<keyword evidence="1" id="KW-0808">Transferase</keyword>
<evidence type="ECO:0000313" key="1">
    <source>
        <dbReference type="EMBL" id="KHJ34466.1"/>
    </source>
</evidence>
<protein>
    <submittedName>
        <fullName evidence="1">Putative casein kinase ii beta 2 subunit</fullName>
    </submittedName>
</protein>
<accession>A0A0B1PBY1</accession>
<dbReference type="HOGENOM" id="CLU_035164_0_0_1"/>
<comment type="caution">
    <text evidence="1">The sequence shown here is derived from an EMBL/GenBank/DDBJ whole genome shotgun (WGS) entry which is preliminary data.</text>
</comment>
<dbReference type="PANTHER" id="PTHR42342:SF1">
    <property type="entry name" value="STATIONARY PHASE PROTEIN 5"/>
    <property type="match status" value="1"/>
</dbReference>
<gene>
    <name evidence="1" type="ORF">EV44_g2076</name>
</gene>
<dbReference type="GO" id="GO:0070628">
    <property type="term" value="F:proteasome binding"/>
    <property type="evidence" value="ECO:0007669"/>
    <property type="project" value="InterPro"/>
</dbReference>
<dbReference type="Proteomes" id="UP000030854">
    <property type="component" value="Unassembled WGS sequence"/>
</dbReference>
<name>A0A0B1PBY1_UNCNE</name>
<dbReference type="STRING" id="52586.A0A0B1PBY1"/>
<reference evidence="1 2" key="1">
    <citation type="journal article" date="2014" name="BMC Genomics">
        <title>Adaptive genomic structural variation in the grape powdery mildew pathogen, Erysiphe necator.</title>
        <authorList>
            <person name="Jones L."/>
            <person name="Riaz S."/>
            <person name="Morales-Cruz A."/>
            <person name="Amrine K.C."/>
            <person name="McGuire B."/>
            <person name="Gubler W.D."/>
            <person name="Walker M.A."/>
            <person name="Cantu D."/>
        </authorList>
    </citation>
    <scope>NUCLEOTIDE SEQUENCE [LARGE SCALE GENOMIC DNA]</scope>
    <source>
        <strain evidence="2">c</strain>
    </source>
</reference>
<keyword evidence="1" id="KW-0418">Kinase</keyword>
<dbReference type="PANTHER" id="PTHR42342">
    <property type="entry name" value="STATIONARY PHASE PROTEIN 5"/>
    <property type="match status" value="1"/>
</dbReference>
<organism evidence="1 2">
    <name type="scientific">Uncinula necator</name>
    <name type="common">Grape powdery mildew</name>
    <dbReference type="NCBI Taxonomy" id="52586"/>
    <lineage>
        <taxon>Eukaryota</taxon>
        <taxon>Fungi</taxon>
        <taxon>Dikarya</taxon>
        <taxon>Ascomycota</taxon>
        <taxon>Pezizomycotina</taxon>
        <taxon>Leotiomycetes</taxon>
        <taxon>Erysiphales</taxon>
        <taxon>Erysiphaceae</taxon>
        <taxon>Erysiphe</taxon>
    </lineage>
</organism>
<dbReference type="GO" id="GO:0016301">
    <property type="term" value="F:kinase activity"/>
    <property type="evidence" value="ECO:0007669"/>
    <property type="project" value="UniProtKB-KW"/>
</dbReference>
<dbReference type="InterPro" id="IPR038816">
    <property type="entry name" value="Stationary_phase_5"/>
</dbReference>
<dbReference type="EMBL" id="JNVN01000856">
    <property type="protein sequence ID" value="KHJ34466.1"/>
    <property type="molecule type" value="Genomic_DNA"/>
</dbReference>
<dbReference type="GO" id="GO:0043248">
    <property type="term" value="P:proteasome assembly"/>
    <property type="evidence" value="ECO:0007669"/>
    <property type="project" value="TreeGrafter"/>
</dbReference>
<evidence type="ECO:0000313" key="2">
    <source>
        <dbReference type="Proteomes" id="UP000030854"/>
    </source>
</evidence>
<dbReference type="AlphaFoldDB" id="A0A0B1PBY1"/>